<dbReference type="InterPro" id="IPR012337">
    <property type="entry name" value="RNaseH-like_sf"/>
</dbReference>
<dbReference type="OrthoDB" id="8058917at2759"/>
<name>A0A4Y2DJA0_ARAVE</name>
<reference evidence="2 3" key="1">
    <citation type="journal article" date="2019" name="Sci. Rep.">
        <title>Orb-weaving spider Araneus ventricosus genome elucidates the spidroin gene catalogue.</title>
        <authorList>
            <person name="Kono N."/>
            <person name="Nakamura H."/>
            <person name="Ohtoshi R."/>
            <person name="Moran D.A.P."/>
            <person name="Shinohara A."/>
            <person name="Yoshida Y."/>
            <person name="Fujiwara M."/>
            <person name="Mori M."/>
            <person name="Tomita M."/>
            <person name="Arakawa K."/>
        </authorList>
    </citation>
    <scope>NUCLEOTIDE SEQUENCE [LARGE SCALE GENOMIC DNA]</scope>
</reference>
<dbReference type="SUPFAM" id="SSF53098">
    <property type="entry name" value="Ribonuclease H-like"/>
    <property type="match status" value="1"/>
</dbReference>
<keyword evidence="3" id="KW-1185">Reference proteome</keyword>
<sequence length="227" mass="26765">MVTIREAVNYCKRRQLAKVNIISDSRSALVSIESLEEKRKCILDIKNSLHDINSNVFLWWTKSHAGNKGNERANYFAKKATEKQEIDFYFCETKQQRKTEVKKNIRQNWQILWDHSSKGKQVKKLFDKVDEKRVLGDFYLNQIITGHGAFKTYQNRFFGKSPWCFCGKDEGTVEHTILKCDAWQNIRDTYFKKNSSSIKELLQDRQSRKGMKLIVKNILTQEMEIVI</sequence>
<dbReference type="Proteomes" id="UP000499080">
    <property type="component" value="Unassembled WGS sequence"/>
</dbReference>
<dbReference type="EMBL" id="BGPR01000366">
    <property type="protein sequence ID" value="GBM15934.1"/>
    <property type="molecule type" value="Genomic_DNA"/>
</dbReference>
<proteinExistence type="predicted"/>
<dbReference type="GO" id="GO:0003676">
    <property type="term" value="F:nucleic acid binding"/>
    <property type="evidence" value="ECO:0007669"/>
    <property type="project" value="InterPro"/>
</dbReference>
<evidence type="ECO:0000259" key="1">
    <source>
        <dbReference type="PROSITE" id="PS50879"/>
    </source>
</evidence>
<comment type="caution">
    <text evidence="2">The sequence shown here is derived from an EMBL/GenBank/DDBJ whole genome shotgun (WGS) entry which is preliminary data.</text>
</comment>
<dbReference type="InterPro" id="IPR036397">
    <property type="entry name" value="RNaseH_sf"/>
</dbReference>
<evidence type="ECO:0000313" key="3">
    <source>
        <dbReference type="Proteomes" id="UP000499080"/>
    </source>
</evidence>
<dbReference type="AlphaFoldDB" id="A0A4Y2DJA0"/>
<gene>
    <name evidence="2" type="ORF">AVEN_270604_1</name>
</gene>
<feature type="domain" description="RNase H type-1" evidence="1">
    <location>
        <begin position="1"/>
        <end position="82"/>
    </location>
</feature>
<dbReference type="InterPro" id="IPR002156">
    <property type="entry name" value="RNaseH_domain"/>
</dbReference>
<protein>
    <recommendedName>
        <fullName evidence="1">RNase H type-1 domain-containing protein</fullName>
    </recommendedName>
</protein>
<dbReference type="PROSITE" id="PS50879">
    <property type="entry name" value="RNASE_H_1"/>
    <property type="match status" value="1"/>
</dbReference>
<evidence type="ECO:0000313" key="2">
    <source>
        <dbReference type="EMBL" id="GBM15934.1"/>
    </source>
</evidence>
<organism evidence="2 3">
    <name type="scientific">Araneus ventricosus</name>
    <name type="common">Orbweaver spider</name>
    <name type="synonym">Epeira ventricosa</name>
    <dbReference type="NCBI Taxonomy" id="182803"/>
    <lineage>
        <taxon>Eukaryota</taxon>
        <taxon>Metazoa</taxon>
        <taxon>Ecdysozoa</taxon>
        <taxon>Arthropoda</taxon>
        <taxon>Chelicerata</taxon>
        <taxon>Arachnida</taxon>
        <taxon>Araneae</taxon>
        <taxon>Araneomorphae</taxon>
        <taxon>Entelegynae</taxon>
        <taxon>Araneoidea</taxon>
        <taxon>Araneidae</taxon>
        <taxon>Araneus</taxon>
    </lineage>
</organism>
<accession>A0A4Y2DJA0</accession>
<dbReference type="GO" id="GO:0004523">
    <property type="term" value="F:RNA-DNA hybrid ribonuclease activity"/>
    <property type="evidence" value="ECO:0007669"/>
    <property type="project" value="InterPro"/>
</dbReference>
<dbReference type="Gene3D" id="3.30.420.10">
    <property type="entry name" value="Ribonuclease H-like superfamily/Ribonuclease H"/>
    <property type="match status" value="1"/>
</dbReference>